<protein>
    <submittedName>
        <fullName evidence="2">Uncharacterized protein</fullName>
    </submittedName>
</protein>
<evidence type="ECO:0000313" key="2">
    <source>
        <dbReference type="EnsemblMetazoa" id="Aqu2.1.41002_001"/>
    </source>
</evidence>
<accession>A0A1X7VLQ6</accession>
<keyword evidence="1" id="KW-1133">Transmembrane helix</keyword>
<dbReference type="InParanoid" id="A0A1X7VLQ6"/>
<name>A0A1X7VLQ6_AMPQE</name>
<proteinExistence type="predicted"/>
<keyword evidence="1" id="KW-0812">Transmembrane</keyword>
<evidence type="ECO:0000256" key="1">
    <source>
        <dbReference type="SAM" id="Phobius"/>
    </source>
</evidence>
<sequence>MFLIYLLLVIETQMNSNTFYFLSRLNRFVCFTHNGTTACTIVSTLYICTMIVPLYLSLSFNWVHSMV</sequence>
<reference evidence="2" key="1">
    <citation type="submission" date="2017-05" db="UniProtKB">
        <authorList>
            <consortium name="EnsemblMetazoa"/>
        </authorList>
    </citation>
    <scope>IDENTIFICATION</scope>
</reference>
<dbReference type="AlphaFoldDB" id="A0A1X7VLQ6"/>
<feature type="transmembrane region" description="Helical" evidence="1">
    <location>
        <begin position="40"/>
        <end position="63"/>
    </location>
</feature>
<keyword evidence="1" id="KW-0472">Membrane</keyword>
<organism evidence="2">
    <name type="scientific">Amphimedon queenslandica</name>
    <name type="common">Sponge</name>
    <dbReference type="NCBI Taxonomy" id="400682"/>
    <lineage>
        <taxon>Eukaryota</taxon>
        <taxon>Metazoa</taxon>
        <taxon>Porifera</taxon>
        <taxon>Demospongiae</taxon>
        <taxon>Heteroscleromorpha</taxon>
        <taxon>Haplosclerida</taxon>
        <taxon>Niphatidae</taxon>
        <taxon>Amphimedon</taxon>
    </lineage>
</organism>
<dbReference type="EnsemblMetazoa" id="Aqu2.1.41002_001">
    <property type="protein sequence ID" value="Aqu2.1.41002_001"/>
    <property type="gene ID" value="Aqu2.1.41002"/>
</dbReference>